<dbReference type="InterPro" id="IPR000871">
    <property type="entry name" value="Beta-lactam_class-A"/>
</dbReference>
<dbReference type="GO" id="GO:0030655">
    <property type="term" value="P:beta-lactam antibiotic catabolic process"/>
    <property type="evidence" value="ECO:0007669"/>
    <property type="project" value="InterPro"/>
</dbReference>
<dbReference type="PANTHER" id="PTHR35333:SF3">
    <property type="entry name" value="BETA-LACTAMASE-TYPE TRANSPEPTIDASE FOLD CONTAINING PROTEIN"/>
    <property type="match status" value="1"/>
</dbReference>
<proteinExistence type="predicted"/>
<accession>A0A1F7IYX4</accession>
<comment type="caution">
    <text evidence="2">The sequence shown here is derived from an EMBL/GenBank/DDBJ whole genome shotgun (WGS) entry which is preliminary data.</text>
</comment>
<dbReference type="InterPro" id="IPR045155">
    <property type="entry name" value="Beta-lactam_cat"/>
</dbReference>
<name>A0A1F7IYX4_9BACT</name>
<sequence length="305" mass="34570">MYFLVILVSIFVVFIFSISFGKIYQISTQPSAQEPLPTQIPSPTSTLTILEKNITEILNNKQGDYGIYFKDLKSEKTFVLNADREFQTASLYKLWVMAETYRQIKQGKLDKEHVMTAKIAELNEQFKIATESADPSKDMDDEVSYTVFDALNEMITISGNYSAFILGRQIRLFNVSDLLESYKLNHSSIGDNAIGIPTTTARDTGVFFELLYKGELIDEKSSIAMLELLKKQQLNDKIPRHLPEDIEIAHKTGELAPFNHDAGIVYTDNGNYIIAILSETDDQTHAEEVIANISKTVYDYVVDEY</sequence>
<dbReference type="InterPro" id="IPR012338">
    <property type="entry name" value="Beta-lactam/transpept-like"/>
</dbReference>
<dbReference type="GO" id="GO:0008800">
    <property type="term" value="F:beta-lactamase activity"/>
    <property type="evidence" value="ECO:0007669"/>
    <property type="project" value="InterPro"/>
</dbReference>
<organism evidence="2 3">
    <name type="scientific">Candidatus Roizmanbacteria bacterium RIFCSPLOWO2_01_FULL_38_12</name>
    <dbReference type="NCBI Taxonomy" id="1802061"/>
    <lineage>
        <taxon>Bacteria</taxon>
        <taxon>Candidatus Roizmaniibacteriota</taxon>
    </lineage>
</organism>
<dbReference type="Proteomes" id="UP000177141">
    <property type="component" value="Unassembled WGS sequence"/>
</dbReference>
<dbReference type="SUPFAM" id="SSF56601">
    <property type="entry name" value="beta-lactamase/transpeptidase-like"/>
    <property type="match status" value="1"/>
</dbReference>
<gene>
    <name evidence="2" type="ORF">A3A93_03845</name>
</gene>
<evidence type="ECO:0000313" key="3">
    <source>
        <dbReference type="Proteomes" id="UP000177141"/>
    </source>
</evidence>
<protein>
    <recommendedName>
        <fullName evidence="1">Beta-lactamase class A catalytic domain-containing protein</fullName>
    </recommendedName>
</protein>
<evidence type="ECO:0000313" key="2">
    <source>
        <dbReference type="EMBL" id="OGK48572.1"/>
    </source>
</evidence>
<dbReference type="EMBL" id="MGAL01000013">
    <property type="protein sequence ID" value="OGK48572.1"/>
    <property type="molecule type" value="Genomic_DNA"/>
</dbReference>
<dbReference type="PANTHER" id="PTHR35333">
    <property type="entry name" value="BETA-LACTAMASE"/>
    <property type="match status" value="1"/>
</dbReference>
<dbReference type="GO" id="GO:0046677">
    <property type="term" value="P:response to antibiotic"/>
    <property type="evidence" value="ECO:0007669"/>
    <property type="project" value="InterPro"/>
</dbReference>
<dbReference type="Pfam" id="PF13354">
    <property type="entry name" value="Beta-lactamase2"/>
    <property type="match status" value="1"/>
</dbReference>
<dbReference type="Gene3D" id="3.40.710.10">
    <property type="entry name" value="DD-peptidase/beta-lactamase superfamily"/>
    <property type="match status" value="1"/>
</dbReference>
<reference evidence="2 3" key="1">
    <citation type="journal article" date="2016" name="Nat. Commun.">
        <title>Thousands of microbial genomes shed light on interconnected biogeochemical processes in an aquifer system.</title>
        <authorList>
            <person name="Anantharaman K."/>
            <person name="Brown C.T."/>
            <person name="Hug L.A."/>
            <person name="Sharon I."/>
            <person name="Castelle C.J."/>
            <person name="Probst A.J."/>
            <person name="Thomas B.C."/>
            <person name="Singh A."/>
            <person name="Wilkins M.J."/>
            <person name="Karaoz U."/>
            <person name="Brodie E.L."/>
            <person name="Williams K.H."/>
            <person name="Hubbard S.S."/>
            <person name="Banfield J.F."/>
        </authorList>
    </citation>
    <scope>NUCLEOTIDE SEQUENCE [LARGE SCALE GENOMIC DNA]</scope>
</reference>
<evidence type="ECO:0000259" key="1">
    <source>
        <dbReference type="Pfam" id="PF13354"/>
    </source>
</evidence>
<feature type="domain" description="Beta-lactamase class A catalytic" evidence="1">
    <location>
        <begin position="66"/>
        <end position="277"/>
    </location>
</feature>
<dbReference type="STRING" id="1802061.A3A93_03845"/>
<dbReference type="AlphaFoldDB" id="A0A1F7IYX4"/>